<sequence>MKKAFSLMEVIISIVILSFVMITLIQIRNENIFLVSKSNQKNYIEDYIMLSIDFNDDILDKNENIFLSDKYNFENDDIRKELKDIQIDIQDKKLESKNINSEFNINMKTNIFYRDIKLQNSDFTKKLYKINIDL</sequence>
<dbReference type="EMBL" id="JAQJJG010000017">
    <property type="protein sequence ID" value="MDN5124418.1"/>
    <property type="molecule type" value="Genomic_DNA"/>
</dbReference>
<dbReference type="Proteomes" id="UP001170364">
    <property type="component" value="Unassembled WGS sequence"/>
</dbReference>
<feature type="transmembrane region" description="Helical" evidence="1">
    <location>
        <begin position="7"/>
        <end position="27"/>
    </location>
</feature>
<reference evidence="2" key="2">
    <citation type="submission" date="2023-01" db="EMBL/GenBank/DDBJ databases">
        <authorList>
            <person name="Uljanovas D."/>
        </authorList>
    </citation>
    <scope>NUCLEOTIDE SEQUENCE</scope>
    <source>
        <strain evidence="2">S41</strain>
    </source>
</reference>
<proteinExistence type="predicted"/>
<evidence type="ECO:0000313" key="3">
    <source>
        <dbReference type="Proteomes" id="UP001170364"/>
    </source>
</evidence>
<name>A0AAW7QDE0_9BACT</name>
<accession>A0AAW7QDE0</accession>
<keyword evidence="1" id="KW-0812">Transmembrane</keyword>
<comment type="caution">
    <text evidence="2">The sequence shown here is derived from an EMBL/GenBank/DDBJ whole genome shotgun (WGS) entry which is preliminary data.</text>
</comment>
<dbReference type="RefSeq" id="WP_237935665.1">
    <property type="nucleotide sequence ID" value="NZ_JAKKPG010000043.1"/>
</dbReference>
<organism evidence="2 3">
    <name type="scientific">Aliarcobacter butzleri</name>
    <dbReference type="NCBI Taxonomy" id="28197"/>
    <lineage>
        <taxon>Bacteria</taxon>
        <taxon>Pseudomonadati</taxon>
        <taxon>Campylobacterota</taxon>
        <taxon>Epsilonproteobacteria</taxon>
        <taxon>Campylobacterales</taxon>
        <taxon>Arcobacteraceae</taxon>
        <taxon>Aliarcobacter</taxon>
    </lineage>
</organism>
<reference evidence="2" key="1">
    <citation type="journal article" date="2023" name="Microorganisms">
        <title>Genomic Characterization of Arcobacter butzleri Strains Isolated from Various Sources in Lithuania.</title>
        <authorList>
            <person name="Uljanovas D."/>
            <person name="Golz G."/>
            <person name="Fleischmann S."/>
            <person name="Kudirkiene E."/>
            <person name="Kasetiene N."/>
            <person name="Grineviciene A."/>
            <person name="Tamuleviciene E."/>
            <person name="Aksomaitiene J."/>
            <person name="Alter T."/>
            <person name="Malakauskas M."/>
        </authorList>
    </citation>
    <scope>NUCLEOTIDE SEQUENCE</scope>
    <source>
        <strain evidence="2">S41</strain>
    </source>
</reference>
<evidence type="ECO:0000256" key="1">
    <source>
        <dbReference type="SAM" id="Phobius"/>
    </source>
</evidence>
<evidence type="ECO:0000313" key="2">
    <source>
        <dbReference type="EMBL" id="MDN5124418.1"/>
    </source>
</evidence>
<gene>
    <name evidence="2" type="ORF">PJV93_10910</name>
</gene>
<dbReference type="AlphaFoldDB" id="A0AAW7QDE0"/>
<keyword evidence="1" id="KW-1133">Transmembrane helix</keyword>
<keyword evidence="1" id="KW-0472">Membrane</keyword>
<protein>
    <submittedName>
        <fullName evidence="2">Prepilin-type N-terminal cleavage/methylation domain-containing protein</fullName>
    </submittedName>
</protein>